<reference evidence="2" key="1">
    <citation type="submission" date="2022-11" db="UniProtKB">
        <authorList>
            <consortium name="WormBaseParasite"/>
        </authorList>
    </citation>
    <scope>IDENTIFICATION</scope>
</reference>
<dbReference type="AlphaFoldDB" id="A0A914R441"/>
<evidence type="ECO:0000313" key="2">
    <source>
        <dbReference type="WBParaSite" id="PEQ_0000102801-mRNA-1"/>
    </source>
</evidence>
<accession>A0A914R441</accession>
<dbReference type="WBParaSite" id="PEQ_0000102801-mRNA-1">
    <property type="protein sequence ID" value="PEQ_0000102801-mRNA-1"/>
    <property type="gene ID" value="PEQ_0000102801"/>
</dbReference>
<protein>
    <submittedName>
        <fullName evidence="2">Uncharacterized protein</fullName>
    </submittedName>
</protein>
<sequence length="69" mass="8263">MSIFINEASARLFSNRNSFSYSIHPERLLYIWHWLIARIQKNTIKRLLNCLMVVQMLTSKMQMDVTVFI</sequence>
<name>A0A914R441_PAREQ</name>
<evidence type="ECO:0000313" key="1">
    <source>
        <dbReference type="Proteomes" id="UP000887564"/>
    </source>
</evidence>
<keyword evidence="1" id="KW-1185">Reference proteome</keyword>
<dbReference type="Proteomes" id="UP000887564">
    <property type="component" value="Unplaced"/>
</dbReference>
<proteinExistence type="predicted"/>
<organism evidence="1 2">
    <name type="scientific">Parascaris equorum</name>
    <name type="common">Equine roundworm</name>
    <dbReference type="NCBI Taxonomy" id="6256"/>
    <lineage>
        <taxon>Eukaryota</taxon>
        <taxon>Metazoa</taxon>
        <taxon>Ecdysozoa</taxon>
        <taxon>Nematoda</taxon>
        <taxon>Chromadorea</taxon>
        <taxon>Rhabditida</taxon>
        <taxon>Spirurina</taxon>
        <taxon>Ascaridomorpha</taxon>
        <taxon>Ascaridoidea</taxon>
        <taxon>Ascarididae</taxon>
        <taxon>Parascaris</taxon>
    </lineage>
</organism>